<dbReference type="UniPathway" id="UPA00618">
    <property type="reaction ID" value="UER00672"/>
</dbReference>
<dbReference type="GO" id="GO:0019569">
    <property type="term" value="P:L-arabinose catabolic process to D-xylulose 5-phosphate"/>
    <property type="evidence" value="ECO:0007669"/>
    <property type="project" value="InterPro"/>
</dbReference>
<evidence type="ECO:0000259" key="11">
    <source>
        <dbReference type="Pfam" id="PF00370"/>
    </source>
</evidence>
<proteinExistence type="inferred from homology"/>
<sequence>MTPRITLILIQQLLLLHFAVGSSSSRPTTDVVIGIDGGTESIRACCFNAHDGRILGEACAKPYKTSHPHPGWAEQNPEEWYECLAGAVRGALGSLDGREYTVKALCCDTTCCSVVALSKDCTPLRPSLLWMDARSAGQAKRIMDLRVNSHGEGPISAEWLLPKSMWIKEMEPQVWKDAAVICEYQDYVNWRLTGKMVASSCNAAVRWHHDGWEQRQHAGRPMKLFRALDMTDLAEKLPKQTLAMGDVIGGLTDEAAEDLGLPVETLVVQGGPDAFVGMIGLGTIHPHQLCLITGSSHLHCLITPSATSAPGTWGSYRGAPLPHTHFAEGGQSSTGSLARWVRDLISSTDDEDKDKISYQELDKEAERISPGSDGLVALETWQGSRTPHTDPLARGAFVGLTLAHTRAHLFRSILESVCYGTRSCFDALEAAANQHSSNADDTLHKSNEVVVAGGATRSPLWLQLHADISGRTFLLNENTDGPLLGCAILASVGAGIHGSVEEAVDNMVRRERRIEPREDVKKVYDRLYNEVYLKVRPGVKDVVHAIAGIRGGDSEDNSQCVECSKWGMKCTKELRGGESYSPPIISPSILAADWSDIKDGGSYS</sequence>
<dbReference type="EC" id="2.7.1.30" evidence="2"/>
<reference evidence="13 14" key="2">
    <citation type="journal article" date="2008" name="Nature">
        <title>The Phaeodactylum genome reveals the evolutionary history of diatom genomes.</title>
        <authorList>
            <person name="Bowler C."/>
            <person name="Allen A.E."/>
            <person name="Badger J.H."/>
            <person name="Grimwood J."/>
            <person name="Jabbari K."/>
            <person name="Kuo A."/>
            <person name="Maheswari U."/>
            <person name="Martens C."/>
            <person name="Maumus F."/>
            <person name="Otillar R.P."/>
            <person name="Rayko E."/>
            <person name="Salamov A."/>
            <person name="Vandepoele K."/>
            <person name="Beszteri B."/>
            <person name="Gruber A."/>
            <person name="Heijde M."/>
            <person name="Katinka M."/>
            <person name="Mock T."/>
            <person name="Valentin K."/>
            <person name="Verret F."/>
            <person name="Berges J.A."/>
            <person name="Brownlee C."/>
            <person name="Cadoret J.P."/>
            <person name="Chiovitti A."/>
            <person name="Choi C.J."/>
            <person name="Coesel S."/>
            <person name="De Martino A."/>
            <person name="Detter J.C."/>
            <person name="Durkin C."/>
            <person name="Falciatore A."/>
            <person name="Fournet J."/>
            <person name="Haruta M."/>
            <person name="Huysman M.J."/>
            <person name="Jenkins B.D."/>
            <person name="Jiroutova K."/>
            <person name="Jorgensen R.E."/>
            <person name="Joubert Y."/>
            <person name="Kaplan A."/>
            <person name="Kroger N."/>
            <person name="Kroth P.G."/>
            <person name="La Roche J."/>
            <person name="Lindquist E."/>
            <person name="Lommer M."/>
            <person name="Martin-Jezequel V."/>
            <person name="Lopez P.J."/>
            <person name="Lucas S."/>
            <person name="Mangogna M."/>
            <person name="McGinnis K."/>
            <person name="Medlin L.K."/>
            <person name="Montsant A."/>
            <person name="Oudot-Le Secq M.P."/>
            <person name="Napoli C."/>
            <person name="Obornik M."/>
            <person name="Parker M.S."/>
            <person name="Petit J.L."/>
            <person name="Porcel B.M."/>
            <person name="Poulsen N."/>
            <person name="Robison M."/>
            <person name="Rychlewski L."/>
            <person name="Rynearson T.A."/>
            <person name="Schmutz J."/>
            <person name="Shapiro H."/>
            <person name="Siaut M."/>
            <person name="Stanley M."/>
            <person name="Sussman M.R."/>
            <person name="Taylor A.R."/>
            <person name="Vardi A."/>
            <person name="von Dassow P."/>
            <person name="Vyverman W."/>
            <person name="Willis A."/>
            <person name="Wyrwicz L.S."/>
            <person name="Rokhsar D.S."/>
            <person name="Weissenbach J."/>
            <person name="Armbrust E.V."/>
            <person name="Green B.R."/>
            <person name="Van de Peer Y."/>
            <person name="Grigoriev I.V."/>
        </authorList>
    </citation>
    <scope>NUCLEOTIDE SEQUENCE [LARGE SCALE GENOMIC DNA]</scope>
    <source>
        <strain evidence="13 14">CCMP1335</strain>
    </source>
</reference>
<dbReference type="InterPro" id="IPR018484">
    <property type="entry name" value="FGGY_N"/>
</dbReference>
<dbReference type="GO" id="GO:0019321">
    <property type="term" value="P:pentose metabolic process"/>
    <property type="evidence" value="ECO:0000318"/>
    <property type="project" value="GO_Central"/>
</dbReference>
<protein>
    <recommendedName>
        <fullName evidence="2">glycerol kinase</fullName>
        <ecNumber evidence="2">2.7.1.30</ecNumber>
    </recommendedName>
</protein>
<organism evidence="13 14">
    <name type="scientific">Thalassiosira pseudonana</name>
    <name type="common">Marine diatom</name>
    <name type="synonym">Cyclotella nana</name>
    <dbReference type="NCBI Taxonomy" id="35128"/>
    <lineage>
        <taxon>Eukaryota</taxon>
        <taxon>Sar</taxon>
        <taxon>Stramenopiles</taxon>
        <taxon>Ochrophyta</taxon>
        <taxon>Bacillariophyta</taxon>
        <taxon>Coscinodiscophyceae</taxon>
        <taxon>Thalassiosirophycidae</taxon>
        <taxon>Thalassiosirales</taxon>
        <taxon>Thalassiosiraceae</taxon>
        <taxon>Thalassiosira</taxon>
    </lineage>
</organism>
<keyword evidence="8" id="KW-0119">Carbohydrate metabolism</keyword>
<dbReference type="PaxDb" id="35128-Thaps269446"/>
<keyword evidence="7" id="KW-0054">Arabinose catabolism</keyword>
<dbReference type="GO" id="GO:0005737">
    <property type="term" value="C:cytoplasm"/>
    <property type="evidence" value="ECO:0000318"/>
    <property type="project" value="GO_Central"/>
</dbReference>
<evidence type="ECO:0000313" key="14">
    <source>
        <dbReference type="Proteomes" id="UP000001449"/>
    </source>
</evidence>
<dbReference type="GO" id="GO:0008741">
    <property type="term" value="F:ribulokinase activity"/>
    <property type="evidence" value="ECO:0007669"/>
    <property type="project" value="InterPro"/>
</dbReference>
<keyword evidence="6" id="KW-0067">ATP-binding</keyword>
<gene>
    <name evidence="13" type="ORF">THAPSDRAFT_269446</name>
</gene>
<dbReference type="eggNOG" id="KOG2517">
    <property type="taxonomic scope" value="Eukaryota"/>
</dbReference>
<reference evidence="13 14" key="1">
    <citation type="journal article" date="2004" name="Science">
        <title>The genome of the diatom Thalassiosira pseudonana: ecology, evolution, and metabolism.</title>
        <authorList>
            <person name="Armbrust E.V."/>
            <person name="Berges J.A."/>
            <person name="Bowler C."/>
            <person name="Green B.R."/>
            <person name="Martinez D."/>
            <person name="Putnam N.H."/>
            <person name="Zhou S."/>
            <person name="Allen A.E."/>
            <person name="Apt K.E."/>
            <person name="Bechner M."/>
            <person name="Brzezinski M.A."/>
            <person name="Chaal B.K."/>
            <person name="Chiovitti A."/>
            <person name="Davis A.K."/>
            <person name="Demarest M.S."/>
            <person name="Detter J.C."/>
            <person name="Glavina T."/>
            <person name="Goodstein D."/>
            <person name="Hadi M.Z."/>
            <person name="Hellsten U."/>
            <person name="Hildebrand M."/>
            <person name="Jenkins B.D."/>
            <person name="Jurka J."/>
            <person name="Kapitonov V.V."/>
            <person name="Kroger N."/>
            <person name="Lau W.W."/>
            <person name="Lane T.W."/>
            <person name="Larimer F.W."/>
            <person name="Lippmeier J.C."/>
            <person name="Lucas S."/>
            <person name="Medina M."/>
            <person name="Montsant A."/>
            <person name="Obornik M."/>
            <person name="Parker M.S."/>
            <person name="Palenik B."/>
            <person name="Pazour G.J."/>
            <person name="Richardson P.M."/>
            <person name="Rynearson T.A."/>
            <person name="Saito M.A."/>
            <person name="Schwartz D.C."/>
            <person name="Thamatrakoln K."/>
            <person name="Valentin K."/>
            <person name="Vardi A."/>
            <person name="Wilkerson F.P."/>
            <person name="Rokhsar D.S."/>
        </authorList>
    </citation>
    <scope>NUCLEOTIDE SEQUENCE [LARGE SCALE GENOMIC DNA]</scope>
    <source>
        <strain evidence="13 14">CCMP1335</strain>
    </source>
</reference>
<dbReference type="GO" id="GO:0019563">
    <property type="term" value="P:glycerol catabolic process"/>
    <property type="evidence" value="ECO:0007669"/>
    <property type="project" value="UniProtKB-UniPathway"/>
</dbReference>
<dbReference type="InterPro" id="IPR018485">
    <property type="entry name" value="FGGY_C"/>
</dbReference>
<evidence type="ECO:0000259" key="12">
    <source>
        <dbReference type="Pfam" id="PF02782"/>
    </source>
</evidence>
<dbReference type="InParanoid" id="B8C8H8"/>
<keyword evidence="10" id="KW-0732">Signal</keyword>
<evidence type="ECO:0000256" key="3">
    <source>
        <dbReference type="ARBA" id="ARBA00022679"/>
    </source>
</evidence>
<dbReference type="OMA" id="RVHTFCH"/>
<keyword evidence="5 9" id="KW-0418">Kinase</keyword>
<evidence type="ECO:0000256" key="9">
    <source>
        <dbReference type="RuleBase" id="RU003733"/>
    </source>
</evidence>
<comment type="similarity">
    <text evidence="9">Belongs to the FGGY kinase family.</text>
</comment>
<dbReference type="STRING" id="35128.B8C8H8"/>
<evidence type="ECO:0000313" key="13">
    <source>
        <dbReference type="EMBL" id="EED90290.1"/>
    </source>
</evidence>
<dbReference type="Pfam" id="PF00370">
    <property type="entry name" value="FGGY_N"/>
    <property type="match status" value="1"/>
</dbReference>
<feature type="domain" description="Carbohydrate kinase FGGY N-terminal" evidence="11">
    <location>
        <begin position="32"/>
        <end position="280"/>
    </location>
</feature>
<keyword evidence="4" id="KW-0547">Nucleotide-binding</keyword>
<evidence type="ECO:0000256" key="8">
    <source>
        <dbReference type="ARBA" id="ARBA00023277"/>
    </source>
</evidence>
<dbReference type="InterPro" id="IPR005929">
    <property type="entry name" value="Ribulokinase"/>
</dbReference>
<evidence type="ECO:0000256" key="6">
    <source>
        <dbReference type="ARBA" id="ARBA00022840"/>
    </source>
</evidence>
<keyword evidence="14" id="KW-1185">Reference proteome</keyword>
<dbReference type="Proteomes" id="UP000001449">
    <property type="component" value="Chromosome 9"/>
</dbReference>
<dbReference type="GeneID" id="7448106"/>
<evidence type="ECO:0000256" key="2">
    <source>
        <dbReference type="ARBA" id="ARBA00012099"/>
    </source>
</evidence>
<evidence type="ECO:0000256" key="5">
    <source>
        <dbReference type="ARBA" id="ARBA00022777"/>
    </source>
</evidence>
<dbReference type="InterPro" id="IPR018483">
    <property type="entry name" value="Carb_kinase_FGGY_CS"/>
</dbReference>
<dbReference type="CDD" id="cd07781">
    <property type="entry name" value="ASKHA_NBD_FGGY_L-RBK"/>
    <property type="match status" value="1"/>
</dbReference>
<evidence type="ECO:0000256" key="1">
    <source>
        <dbReference type="ARBA" id="ARBA00005190"/>
    </source>
</evidence>
<dbReference type="PANTHER" id="PTHR43435">
    <property type="entry name" value="RIBULOKINASE"/>
    <property type="match status" value="1"/>
</dbReference>
<feature type="domain" description="Carbohydrate kinase FGGY C-terminal" evidence="12">
    <location>
        <begin position="291"/>
        <end position="493"/>
    </location>
</feature>
<dbReference type="HOGENOM" id="CLU_009281_3_3_1"/>
<evidence type="ECO:0000256" key="4">
    <source>
        <dbReference type="ARBA" id="ARBA00022741"/>
    </source>
</evidence>
<accession>B8C8H8</accession>
<dbReference type="GO" id="GO:0004370">
    <property type="term" value="F:glycerol kinase activity"/>
    <property type="evidence" value="ECO:0007669"/>
    <property type="project" value="UniProtKB-EC"/>
</dbReference>
<evidence type="ECO:0000256" key="7">
    <source>
        <dbReference type="ARBA" id="ARBA00022935"/>
    </source>
</evidence>
<dbReference type="GO" id="GO:0019150">
    <property type="term" value="F:D-ribulokinase activity"/>
    <property type="evidence" value="ECO:0000318"/>
    <property type="project" value="GO_Central"/>
</dbReference>
<dbReference type="AlphaFoldDB" id="B8C8H8"/>
<dbReference type="RefSeq" id="XP_002292315.1">
    <property type="nucleotide sequence ID" value="XM_002292279.1"/>
</dbReference>
<keyword evidence="3 9" id="KW-0808">Transferase</keyword>
<dbReference type="Pfam" id="PF02782">
    <property type="entry name" value="FGGY_C"/>
    <property type="match status" value="1"/>
</dbReference>
<dbReference type="Gene3D" id="3.30.420.40">
    <property type="match status" value="2"/>
</dbReference>
<dbReference type="SUPFAM" id="SSF53067">
    <property type="entry name" value="Actin-like ATPase domain"/>
    <property type="match status" value="2"/>
</dbReference>
<name>B8C8H8_THAPS</name>
<dbReference type="KEGG" id="tps:THAPSDRAFT_269446"/>
<dbReference type="InterPro" id="IPR043129">
    <property type="entry name" value="ATPase_NBD"/>
</dbReference>
<dbReference type="PROSITE" id="PS00445">
    <property type="entry name" value="FGGY_KINASES_2"/>
    <property type="match status" value="1"/>
</dbReference>
<dbReference type="PANTHER" id="PTHR43435:SF4">
    <property type="entry name" value="FGGY CARBOHYDRATE KINASE DOMAIN-CONTAINING PROTEIN"/>
    <property type="match status" value="1"/>
</dbReference>
<feature type="chain" id="PRO_5002866392" description="glycerol kinase" evidence="10">
    <location>
        <begin position="22"/>
        <end position="604"/>
    </location>
</feature>
<dbReference type="GO" id="GO:0005524">
    <property type="term" value="F:ATP binding"/>
    <property type="evidence" value="ECO:0007669"/>
    <property type="project" value="UniProtKB-KW"/>
</dbReference>
<dbReference type="EMBL" id="CM000645">
    <property type="protein sequence ID" value="EED90290.1"/>
    <property type="molecule type" value="Genomic_DNA"/>
</dbReference>
<feature type="signal peptide" evidence="10">
    <location>
        <begin position="1"/>
        <end position="21"/>
    </location>
</feature>
<evidence type="ECO:0000256" key="10">
    <source>
        <dbReference type="SAM" id="SignalP"/>
    </source>
</evidence>
<comment type="pathway">
    <text evidence="1">Polyol metabolism; glycerol degradation via glycerol kinase pathway; sn-glycerol 3-phosphate from glycerol: step 1/1.</text>
</comment>